<feature type="region of interest" description="Disordered" evidence="1">
    <location>
        <begin position="56"/>
        <end position="76"/>
    </location>
</feature>
<evidence type="ECO:0000313" key="2">
    <source>
        <dbReference type="EMBL" id="MPC94272.1"/>
    </source>
</evidence>
<organism evidence="2 3">
    <name type="scientific">Portunus trituberculatus</name>
    <name type="common">Swimming crab</name>
    <name type="synonym">Neptunus trituberculatus</name>
    <dbReference type="NCBI Taxonomy" id="210409"/>
    <lineage>
        <taxon>Eukaryota</taxon>
        <taxon>Metazoa</taxon>
        <taxon>Ecdysozoa</taxon>
        <taxon>Arthropoda</taxon>
        <taxon>Crustacea</taxon>
        <taxon>Multicrustacea</taxon>
        <taxon>Malacostraca</taxon>
        <taxon>Eumalacostraca</taxon>
        <taxon>Eucarida</taxon>
        <taxon>Decapoda</taxon>
        <taxon>Pleocyemata</taxon>
        <taxon>Brachyura</taxon>
        <taxon>Eubrachyura</taxon>
        <taxon>Portunoidea</taxon>
        <taxon>Portunidae</taxon>
        <taxon>Portuninae</taxon>
        <taxon>Portunus</taxon>
    </lineage>
</organism>
<evidence type="ECO:0000313" key="3">
    <source>
        <dbReference type="Proteomes" id="UP000324222"/>
    </source>
</evidence>
<proteinExistence type="predicted"/>
<reference evidence="2 3" key="1">
    <citation type="submission" date="2019-05" db="EMBL/GenBank/DDBJ databases">
        <title>Another draft genome of Portunus trituberculatus and its Hox gene families provides insights of decapod evolution.</title>
        <authorList>
            <person name="Jeong J.-H."/>
            <person name="Song I."/>
            <person name="Kim S."/>
            <person name="Choi T."/>
            <person name="Kim D."/>
            <person name="Ryu S."/>
            <person name="Kim W."/>
        </authorList>
    </citation>
    <scope>NUCLEOTIDE SEQUENCE [LARGE SCALE GENOMIC DNA]</scope>
    <source>
        <tissue evidence="2">Muscle</tissue>
    </source>
</reference>
<evidence type="ECO:0000256" key="1">
    <source>
        <dbReference type="SAM" id="MobiDB-lite"/>
    </source>
</evidence>
<gene>
    <name evidence="2" type="ORF">E2C01_089434</name>
</gene>
<protein>
    <recommendedName>
        <fullName evidence="4">SAP domain-containing protein</fullName>
    </recommendedName>
</protein>
<dbReference type="EMBL" id="VSRR010097894">
    <property type="protein sequence ID" value="MPC94272.1"/>
    <property type="molecule type" value="Genomic_DNA"/>
</dbReference>
<accession>A0A5B7JDJ5</accession>
<dbReference type="AlphaFoldDB" id="A0A5B7JDJ5"/>
<feature type="compositionally biased region" description="Basic and acidic residues" evidence="1">
    <location>
        <begin position="62"/>
        <end position="76"/>
    </location>
</feature>
<evidence type="ECO:0008006" key="4">
    <source>
        <dbReference type="Google" id="ProtNLM"/>
    </source>
</evidence>
<keyword evidence="3" id="KW-1185">Reference proteome</keyword>
<dbReference type="Proteomes" id="UP000324222">
    <property type="component" value="Unassembled WGS sequence"/>
</dbReference>
<sequence length="76" mass="8854">MAFLLKPIMTNTHVQSLPYISQIEQQGISTKKKCREMGLNRKCDNKDQLINMILENTPPTHHTPETTRETHLHLMK</sequence>
<comment type="caution">
    <text evidence="2">The sequence shown here is derived from an EMBL/GenBank/DDBJ whole genome shotgun (WGS) entry which is preliminary data.</text>
</comment>
<name>A0A5B7JDJ5_PORTR</name>